<dbReference type="PANTHER" id="PTHR32089">
    <property type="entry name" value="METHYL-ACCEPTING CHEMOTAXIS PROTEIN MCPB"/>
    <property type="match status" value="1"/>
</dbReference>
<proteinExistence type="predicted"/>
<name>A0A285SRT4_9BACL</name>
<keyword evidence="1 2" id="KW-0807">Transducer</keyword>
<dbReference type="Gene3D" id="1.10.490.10">
    <property type="entry name" value="Globins"/>
    <property type="match status" value="1"/>
</dbReference>
<dbReference type="GO" id="GO:0020037">
    <property type="term" value="F:heme binding"/>
    <property type="evidence" value="ECO:0007669"/>
    <property type="project" value="InterPro"/>
</dbReference>
<evidence type="ECO:0000259" key="3">
    <source>
        <dbReference type="PROSITE" id="PS50111"/>
    </source>
</evidence>
<dbReference type="SMART" id="SM00283">
    <property type="entry name" value="MA"/>
    <property type="match status" value="1"/>
</dbReference>
<dbReference type="PROSITE" id="PS50111">
    <property type="entry name" value="CHEMOTAXIS_TRANSDUC_2"/>
    <property type="match status" value="1"/>
</dbReference>
<sequence>MFAFKKKENQSFILNERFQNVGIFIKDPMLLLQVHLIGLTEEDLQTIRAVKPYIDPRVKEIVDAFYGTIGKIPEFQQMIEKYSSSERLSHTLRHHVIEMFDGRIDEKYIEVRRRVANKHVLIGLTTKWYLASFQKLEGKIQEIVTDLHLPEAEQKKVFQALRKVCNLEQQIVLDEYDRVAQSVAVQEQEKVRNEVKEIIGSISVTLEEQSLDTNEAVADLFTNTKSVNELLQNSIQDAQETRQASSDGYRQLQNLSNQTKEINDRTIKMTKMVQDLDHSSLEIQAVVEIVKDIAGQTNLLALNSAIEAARAGEHGKGFAVVANEVRKLADQTKQSVEKIATLIGMSSEVTAEVIQSIHHIQDLVQNGLEQNEKSLESFEKISSTVVTTISDFESVGQQVEELSHIVEKIGSTTEKLEEAASKLKETIGSF</sequence>
<keyword evidence="5" id="KW-1185">Reference proteome</keyword>
<dbReference type="SUPFAM" id="SSF58104">
    <property type="entry name" value="Methyl-accepting chemotaxis protein (MCP) signaling domain"/>
    <property type="match status" value="1"/>
</dbReference>
<accession>A0A285SRT4</accession>
<dbReference type="CDD" id="cd01068">
    <property type="entry name" value="globin_sensor"/>
    <property type="match status" value="1"/>
</dbReference>
<dbReference type="InterPro" id="IPR009050">
    <property type="entry name" value="Globin-like_sf"/>
</dbReference>
<protein>
    <submittedName>
        <fullName evidence="4">Heam-based aerotactic trancducer</fullName>
    </submittedName>
</protein>
<evidence type="ECO:0000256" key="1">
    <source>
        <dbReference type="ARBA" id="ARBA00023224"/>
    </source>
</evidence>
<evidence type="ECO:0000313" key="5">
    <source>
        <dbReference type="Proteomes" id="UP000219636"/>
    </source>
</evidence>
<dbReference type="PANTHER" id="PTHR32089:SF112">
    <property type="entry name" value="LYSOZYME-LIKE PROTEIN-RELATED"/>
    <property type="match status" value="1"/>
</dbReference>
<reference evidence="5" key="1">
    <citation type="submission" date="2017-08" db="EMBL/GenBank/DDBJ databases">
        <authorList>
            <person name="Varghese N."/>
            <person name="Submissions S."/>
        </authorList>
    </citation>
    <scope>NUCLEOTIDE SEQUENCE [LARGE SCALE GENOMIC DNA]</scope>
    <source>
        <strain evidence="5">JC22</strain>
    </source>
</reference>
<feature type="domain" description="Methyl-accepting transducer" evidence="3">
    <location>
        <begin position="184"/>
        <end position="417"/>
    </location>
</feature>
<dbReference type="Proteomes" id="UP000219636">
    <property type="component" value="Unassembled WGS sequence"/>
</dbReference>
<dbReference type="GO" id="GO:0007165">
    <property type="term" value="P:signal transduction"/>
    <property type="evidence" value="ECO:0007669"/>
    <property type="project" value="UniProtKB-KW"/>
</dbReference>
<dbReference type="Pfam" id="PF11563">
    <property type="entry name" value="Protoglobin"/>
    <property type="match status" value="1"/>
</dbReference>
<evidence type="ECO:0000313" key="4">
    <source>
        <dbReference type="EMBL" id="SOC10954.1"/>
    </source>
</evidence>
<dbReference type="AlphaFoldDB" id="A0A285SRT4"/>
<organism evidence="4 5">
    <name type="scientific">Ureibacillus xyleni</name>
    <dbReference type="NCBI Taxonomy" id="614648"/>
    <lineage>
        <taxon>Bacteria</taxon>
        <taxon>Bacillati</taxon>
        <taxon>Bacillota</taxon>
        <taxon>Bacilli</taxon>
        <taxon>Bacillales</taxon>
        <taxon>Caryophanaceae</taxon>
        <taxon>Ureibacillus</taxon>
    </lineage>
</organism>
<dbReference type="InterPro" id="IPR012292">
    <property type="entry name" value="Globin/Proto"/>
</dbReference>
<evidence type="ECO:0000256" key="2">
    <source>
        <dbReference type="PROSITE-ProRule" id="PRU00284"/>
    </source>
</evidence>
<dbReference type="InterPro" id="IPR044398">
    <property type="entry name" value="Globin-sensor_dom"/>
</dbReference>
<dbReference type="EMBL" id="OBMQ01000006">
    <property type="protein sequence ID" value="SOC10954.1"/>
    <property type="molecule type" value="Genomic_DNA"/>
</dbReference>
<dbReference type="InterPro" id="IPR039379">
    <property type="entry name" value="Protoglobin_sensor_dom"/>
</dbReference>
<dbReference type="SUPFAM" id="SSF46458">
    <property type="entry name" value="Globin-like"/>
    <property type="match status" value="1"/>
</dbReference>
<dbReference type="GO" id="GO:0019825">
    <property type="term" value="F:oxygen binding"/>
    <property type="evidence" value="ECO:0007669"/>
    <property type="project" value="InterPro"/>
</dbReference>
<dbReference type="Gene3D" id="1.10.287.950">
    <property type="entry name" value="Methyl-accepting chemotaxis protein"/>
    <property type="match status" value="1"/>
</dbReference>
<dbReference type="GO" id="GO:0016020">
    <property type="term" value="C:membrane"/>
    <property type="evidence" value="ECO:0007669"/>
    <property type="project" value="InterPro"/>
</dbReference>
<dbReference type="InterPro" id="IPR004089">
    <property type="entry name" value="MCPsignal_dom"/>
</dbReference>
<gene>
    <name evidence="4" type="ORF">SAMN05880501_10661</name>
</gene>
<dbReference type="Pfam" id="PF00015">
    <property type="entry name" value="MCPsignal"/>
    <property type="match status" value="1"/>
</dbReference>